<comment type="caution">
    <text evidence="4">The sequence shown here is derived from an EMBL/GenBank/DDBJ whole genome shotgun (WGS) entry which is preliminary data.</text>
</comment>
<accession>A0A844B3B3</accession>
<name>A0A844B3B3_9BURK</name>
<reference evidence="4 5" key="1">
    <citation type="submission" date="2019-11" db="EMBL/GenBank/DDBJ databases">
        <title>Caenimonas koreensis gen. nov., sp. nov., isolated from activated sludge.</title>
        <authorList>
            <person name="Seung H.R."/>
        </authorList>
    </citation>
    <scope>NUCLEOTIDE SEQUENCE [LARGE SCALE GENOMIC DNA]</scope>
    <source>
        <strain evidence="4 5">EMB320</strain>
    </source>
</reference>
<dbReference type="Pfam" id="PF00534">
    <property type="entry name" value="Glycos_transf_1"/>
    <property type="match status" value="1"/>
</dbReference>
<dbReference type="SUPFAM" id="SSF53756">
    <property type="entry name" value="UDP-Glycosyltransferase/glycogen phosphorylase"/>
    <property type="match status" value="1"/>
</dbReference>
<dbReference type="InterPro" id="IPR001296">
    <property type="entry name" value="Glyco_trans_1"/>
</dbReference>
<feature type="domain" description="Glycosyl transferase family 1" evidence="2">
    <location>
        <begin position="215"/>
        <end position="386"/>
    </location>
</feature>
<dbReference type="PANTHER" id="PTHR46401">
    <property type="entry name" value="GLYCOSYLTRANSFERASE WBBK-RELATED"/>
    <property type="match status" value="1"/>
</dbReference>
<dbReference type="AlphaFoldDB" id="A0A844B3B3"/>
<dbReference type="EMBL" id="WJBU01000002">
    <property type="protein sequence ID" value="MRD46037.1"/>
    <property type="molecule type" value="Genomic_DNA"/>
</dbReference>
<keyword evidence="5" id="KW-1185">Reference proteome</keyword>
<sequence length="411" mass="45210">MRFLFVHQNFPGQFKHVAAALAARGHEVHALGVNKPAEPVPGVRHALYREPAVPPMDVTTPMAAAMAELYSKVARGEAAARAMLAVQKSGFEPDVVVIHPGWGEAMFAKDIFPHARLITHAEYFYGGKDGDIAFDPEFSKPSIGGMQRVRIKNTHLLHALNACDAALTPTQYQKAQHPGWALDKIRVIHEGIDTRRFKPDANASVQLKSAGLTLRPGDEIITFAVRQLEPYRGYHIFMRALPLLQKLRPNARVIIVGGDGNSYGAAPPAGKTWKDIFLSEVAAQLDMSRIHFVGRVPHAVLTQLMQVSAVHVYLTYPFVLSWSMLEAMSIGCLIVASDTAPVREVIEHGRNGLLTDFFDVEKLAHATADALARREELAPLRAAARETIVKGYDLHDYCLPATLALMEEGWA</sequence>
<dbReference type="GO" id="GO:0009103">
    <property type="term" value="P:lipopolysaccharide biosynthetic process"/>
    <property type="evidence" value="ECO:0007669"/>
    <property type="project" value="TreeGrafter"/>
</dbReference>
<keyword evidence="1 4" id="KW-0808">Transferase</keyword>
<dbReference type="PANTHER" id="PTHR46401:SF2">
    <property type="entry name" value="GLYCOSYLTRANSFERASE WBBK-RELATED"/>
    <property type="match status" value="1"/>
</dbReference>
<dbReference type="Proteomes" id="UP000487350">
    <property type="component" value="Unassembled WGS sequence"/>
</dbReference>
<dbReference type="Pfam" id="PF12000">
    <property type="entry name" value="Glyco_trans_4_3"/>
    <property type="match status" value="1"/>
</dbReference>
<dbReference type="GO" id="GO:0016757">
    <property type="term" value="F:glycosyltransferase activity"/>
    <property type="evidence" value="ECO:0007669"/>
    <property type="project" value="InterPro"/>
</dbReference>
<dbReference type="RefSeq" id="WP_153583395.1">
    <property type="nucleotide sequence ID" value="NZ_WJBU01000002.1"/>
</dbReference>
<evidence type="ECO:0000259" key="2">
    <source>
        <dbReference type="Pfam" id="PF00534"/>
    </source>
</evidence>
<feature type="domain" description="Glycosyl transferase family 4" evidence="3">
    <location>
        <begin position="24"/>
        <end position="197"/>
    </location>
</feature>
<organism evidence="4 5">
    <name type="scientific">Caenimonas koreensis DSM 17982</name>
    <dbReference type="NCBI Taxonomy" id="1121255"/>
    <lineage>
        <taxon>Bacteria</taxon>
        <taxon>Pseudomonadati</taxon>
        <taxon>Pseudomonadota</taxon>
        <taxon>Betaproteobacteria</taxon>
        <taxon>Burkholderiales</taxon>
        <taxon>Comamonadaceae</taxon>
        <taxon>Caenimonas</taxon>
    </lineage>
</organism>
<proteinExistence type="predicted"/>
<evidence type="ECO:0000313" key="5">
    <source>
        <dbReference type="Proteomes" id="UP000487350"/>
    </source>
</evidence>
<dbReference type="OrthoDB" id="5416057at2"/>
<dbReference type="Gene3D" id="3.40.50.2000">
    <property type="entry name" value="Glycogen Phosphorylase B"/>
    <property type="match status" value="2"/>
</dbReference>
<protein>
    <submittedName>
        <fullName evidence="4">Glycosyltransferase</fullName>
    </submittedName>
</protein>
<evidence type="ECO:0000256" key="1">
    <source>
        <dbReference type="ARBA" id="ARBA00022679"/>
    </source>
</evidence>
<dbReference type="InterPro" id="IPR022623">
    <property type="entry name" value="Glyco_trans_4"/>
</dbReference>
<evidence type="ECO:0000313" key="4">
    <source>
        <dbReference type="EMBL" id="MRD46037.1"/>
    </source>
</evidence>
<gene>
    <name evidence="4" type="ORF">GHT07_02005</name>
</gene>
<evidence type="ECO:0000259" key="3">
    <source>
        <dbReference type="Pfam" id="PF12000"/>
    </source>
</evidence>